<dbReference type="PROSITE" id="PS50085">
    <property type="entry name" value="RAPGAP"/>
    <property type="match status" value="1"/>
</dbReference>
<reference evidence="6" key="3">
    <citation type="submission" date="2025-09" db="UniProtKB">
        <authorList>
            <consortium name="Ensembl"/>
        </authorList>
    </citation>
    <scope>IDENTIFICATION</scope>
</reference>
<organism evidence="6 7">
    <name type="scientific">Salarias fasciatus</name>
    <name type="common">Jewelled blenny</name>
    <name type="synonym">Blennius fasciatus</name>
    <dbReference type="NCBI Taxonomy" id="181472"/>
    <lineage>
        <taxon>Eukaryota</taxon>
        <taxon>Metazoa</taxon>
        <taxon>Chordata</taxon>
        <taxon>Craniata</taxon>
        <taxon>Vertebrata</taxon>
        <taxon>Euteleostomi</taxon>
        <taxon>Actinopterygii</taxon>
        <taxon>Neopterygii</taxon>
        <taxon>Teleostei</taxon>
        <taxon>Neoteleostei</taxon>
        <taxon>Acanthomorphata</taxon>
        <taxon>Ovalentaria</taxon>
        <taxon>Blenniimorphae</taxon>
        <taxon>Blenniiformes</taxon>
        <taxon>Blennioidei</taxon>
        <taxon>Blenniidae</taxon>
        <taxon>Salariinae</taxon>
        <taxon>Salarias</taxon>
    </lineage>
</organism>
<sequence length="1824" mass="205796">MFTRRGHGDVKKSTQKVLDPKKDVLTRLKHLRALLDIDKSELKAFFESNCSQIYFIFYENFITLESNLKQKGETNQTECSFLLTIFLISSVFHQKILQLLPEKIYNRWQFHSIGIHSLLVQIRCEGIRLFLLWLQALRDNCAEEQFLIFACLVPGFPAVPSSRGPCTLDTIIYSPFSTPADAKVVPEEITPLVPAVLGEKTADDPTCYILETLLKFMVIQASSLEWRNKENQDTGFRFLFSLFKKYYLPHLFPSFTKLTNLYKPLLDLPHHRPKPLYVPVTRNNESTFCTRDQYLAPRVAFITWLVTFFLEKKYVSSAAAAQSAKNGTEVIPKLIQTVTAGSSSQEKDKTSDGDANGPAGEPEKSHSNSSTLSDRRPSDSSLCSIEEEHRHVYDMVQSILLSTRDNVNFVNEVFHQAFLLPSCEASATRKVIKVYRKWILQEKPAFMTEPDKTAREDEVETSSEQRISMSEIHGHKRSSSWGRTYSFSSAINRGFLTEEQNRDIKAGIQPTLQVFLTNSSNVFLLEPCQDVPKLLDSQVEVCKGVLSIYRHMIMEHTMNTQTWSQLLQVLLRITEAVMKRPQENQRKDSFAESLAAILFRTIIVAWVRANLCVYISRELWDELLAVLSSLTCWEELVTEWASIMDSLTAVLARSVYGLDMANLPLDKLSEQKEKKQRGRGVIQDSQKASVVARSFSLSWRNQVEQGGPGVQEPMRIRSATTSGAPGVEKARNNVRQKASEPQHCHESTAHVCNSAPVQHYLQPLCDSVTVQISLWSTALQDRLYQPYLLRVKDLRQTRVYTYPVPHLDLFAFLCMNLLTLLAFPGESVSSETSNGYLNEAEVTWQAFDEEADTQSTQSAHMDVTADPQSHGSLLLSHHEALADSSECLADDVSIIAGGTLTGWHADSAFVLWRRILGILGDVNNIRCPKIHAKVFSYLYDLWHKLAKIRDNLGISVDNQSSPPQPAFIPPLRMLASWLFRATMLPAEYKAGKLQAYKLICEMMTRHQDVLPNSDFLVHLYHIMHKGFTSEDQDVLNTIIRSCSPRFFFLGLPGFTMLIGDFIMAAACILASDSSEAPRMEAHTILGSLVCFPNLYHQIPVLQHVPGSDDVHVGTEDIKDYLVNLLLQASMKEHSEGARCIAVCSLGLWVCEELTQKSIHPQVKDAINVLGVTLKFGNKAVAQVACDVFQLLISHWEHLQRLEVALPKKIIEVTNLHMPTYSQTYLMRSCLCTLELTLSHQSVSLCRTVQNLVRHTLSGYNRVLFFPPRLFLQVLHCCVSGSNLHTQQSRYLLSLSDLSSDYDRMLGQVKPCESAPSQPAPSDFGNLLTVAEEKRRRNMELIPLTARMVMTHLVNHLGHHPLSGGPALLHSLVSENHDNPYVESSELSSEVFKSPNLQLFVFNDSTLVSYLQIPAEPPTVGQPPHPSSQVRVIVRDISGKYSWDGTILYCTSQEDSVDPTAFSDDEADVLDALLDGLGHSSPECLPHPQLRLNQPAPSPHGMNLEQENAILEAILRQAEQEEAQVRRWEADVSFRAACQREPSHQEPKAPFYFCRLLLNDLGMNSWDRRKSFHLLKKNSKLLRELKNLDSRQCRETHKIALFYIGEGQEDKCSILSNSAGSQAFEDFVSGLGWEVDLATHCGFMGGLQRNGSTGLTAPYYATSTVEVIYHVSTRMPSDSDDSLTKKLRHLGNDEVHIVWSEHTRDYRRGIIPTDFGDVLIVIYPMKNHMYFIQIMKKPQVPFFGPLFNGAIVTGTLLPSLVRATCINASRAVKSRLTLYQSFYEERALYLEAIVQNHREVMTFEDFASQVFSPSPGYPMSGTGEK</sequence>
<dbReference type="GO" id="GO:0005634">
    <property type="term" value="C:nucleus"/>
    <property type="evidence" value="ECO:0007669"/>
    <property type="project" value="InterPro"/>
</dbReference>
<dbReference type="PANTHER" id="PTHR10063">
    <property type="entry name" value="TUBERIN"/>
    <property type="match status" value="1"/>
</dbReference>
<name>A0A672J9Z2_SALFA</name>
<dbReference type="InterPro" id="IPR016024">
    <property type="entry name" value="ARM-type_fold"/>
</dbReference>
<dbReference type="Gene3D" id="3.40.50.11210">
    <property type="entry name" value="Rap/Ran-GAP"/>
    <property type="match status" value="1"/>
</dbReference>
<keyword evidence="1" id="KW-0343">GTPase activation</keyword>
<reference evidence="6" key="1">
    <citation type="submission" date="2019-06" db="EMBL/GenBank/DDBJ databases">
        <authorList>
            <consortium name="Wellcome Sanger Institute Data Sharing"/>
        </authorList>
    </citation>
    <scope>NUCLEOTIDE SEQUENCE [LARGE SCALE GENOMIC DNA]</scope>
</reference>
<proteinExistence type="predicted"/>
<evidence type="ECO:0000256" key="1">
    <source>
        <dbReference type="ARBA" id="ARBA00022468"/>
    </source>
</evidence>
<reference evidence="6" key="2">
    <citation type="submission" date="2025-08" db="UniProtKB">
        <authorList>
            <consortium name="Ensembl"/>
        </authorList>
    </citation>
    <scope>IDENTIFICATION</scope>
</reference>
<dbReference type="GO" id="GO:0005096">
    <property type="term" value="F:GTPase activator activity"/>
    <property type="evidence" value="ECO:0007669"/>
    <property type="project" value="UniProtKB-KW"/>
</dbReference>
<dbReference type="PANTHER" id="PTHR10063:SF2">
    <property type="entry name" value="RAL GTPASE-ACTIVATING PROTEIN SUBUNIT ALPHA-2"/>
    <property type="match status" value="1"/>
</dbReference>
<evidence type="ECO:0000313" key="7">
    <source>
        <dbReference type="Proteomes" id="UP000472267"/>
    </source>
</evidence>
<feature type="coiled-coil region" evidence="3">
    <location>
        <begin position="1500"/>
        <end position="1530"/>
    </location>
</feature>
<dbReference type="InterPro" id="IPR035974">
    <property type="entry name" value="Rap/Ran-GAP_sf"/>
</dbReference>
<feature type="domain" description="Rap-GAP" evidence="5">
    <location>
        <begin position="1584"/>
        <end position="1792"/>
    </location>
</feature>
<dbReference type="GO" id="GO:0051056">
    <property type="term" value="P:regulation of small GTPase mediated signal transduction"/>
    <property type="evidence" value="ECO:0007669"/>
    <property type="project" value="InterPro"/>
</dbReference>
<keyword evidence="2" id="KW-0597">Phosphoprotein</keyword>
<dbReference type="GO" id="GO:0005737">
    <property type="term" value="C:cytoplasm"/>
    <property type="evidence" value="ECO:0007669"/>
    <property type="project" value="TreeGrafter"/>
</dbReference>
<dbReference type="Pfam" id="PF02145">
    <property type="entry name" value="Rap_GAP"/>
    <property type="match status" value="1"/>
</dbReference>
<evidence type="ECO:0000313" key="6">
    <source>
        <dbReference type="Ensembl" id="ENSSFAP00005050976.1"/>
    </source>
</evidence>
<dbReference type="SUPFAM" id="SSF48371">
    <property type="entry name" value="ARM repeat"/>
    <property type="match status" value="1"/>
</dbReference>
<keyword evidence="7" id="KW-1185">Reference proteome</keyword>
<protein>
    <recommendedName>
        <fullName evidence="5">Rap-GAP domain-containing protein</fullName>
    </recommendedName>
</protein>
<dbReference type="Pfam" id="PF20412">
    <property type="entry name" value="RALGAPB_N"/>
    <property type="match status" value="1"/>
</dbReference>
<dbReference type="Ensembl" id="ENSSFAT00005052619.1">
    <property type="protein sequence ID" value="ENSSFAP00005050976.1"/>
    <property type="gene ID" value="ENSSFAG00005022836.1"/>
</dbReference>
<dbReference type="Proteomes" id="UP000472267">
    <property type="component" value="Chromosome 19"/>
</dbReference>
<evidence type="ECO:0000256" key="2">
    <source>
        <dbReference type="ARBA" id="ARBA00022553"/>
    </source>
</evidence>
<accession>A0A672J9Z2</accession>
<dbReference type="InterPro" id="IPR000331">
    <property type="entry name" value="Rap/Ran_GAP_dom"/>
</dbReference>
<dbReference type="FunFam" id="3.40.50.11210:FF:000001">
    <property type="entry name" value="Ral GTPase-activating protein subunit alpha-1 isoform 1"/>
    <property type="match status" value="1"/>
</dbReference>
<dbReference type="InterPro" id="IPR046859">
    <property type="entry name" value="RGPA/RALGAPB_N"/>
</dbReference>
<feature type="region of interest" description="Disordered" evidence="4">
    <location>
        <begin position="339"/>
        <end position="381"/>
    </location>
</feature>
<dbReference type="InterPro" id="IPR027107">
    <property type="entry name" value="Tuberin/Ral-act_asu"/>
</dbReference>
<feature type="region of interest" description="Disordered" evidence="4">
    <location>
        <begin position="704"/>
        <end position="742"/>
    </location>
</feature>
<evidence type="ECO:0000256" key="4">
    <source>
        <dbReference type="SAM" id="MobiDB-lite"/>
    </source>
</evidence>
<evidence type="ECO:0000256" key="3">
    <source>
        <dbReference type="SAM" id="Coils"/>
    </source>
</evidence>
<evidence type="ECO:0000259" key="5">
    <source>
        <dbReference type="PROSITE" id="PS50085"/>
    </source>
</evidence>
<dbReference type="SUPFAM" id="SSF111347">
    <property type="entry name" value="Rap/Ran-GAP"/>
    <property type="match status" value="1"/>
</dbReference>
<gene>
    <name evidence="6" type="primary">ralgapa2</name>
</gene>
<keyword evidence="3" id="KW-0175">Coiled coil</keyword>